<accession>A0ABY7PXF7</accession>
<feature type="region of interest" description="Disordered" evidence="1">
    <location>
        <begin position="37"/>
        <end position="81"/>
    </location>
</feature>
<reference evidence="3" key="1">
    <citation type="submission" date="2022-12" db="EMBL/GenBank/DDBJ databases">
        <authorList>
            <person name="Mo P."/>
        </authorList>
    </citation>
    <scope>NUCLEOTIDE SEQUENCE [LARGE SCALE GENOMIC DNA]</scope>
    <source>
        <strain evidence="3">HUAS 3-15</strain>
    </source>
</reference>
<evidence type="ECO:0000313" key="2">
    <source>
        <dbReference type="EMBL" id="WBP85118.1"/>
    </source>
</evidence>
<dbReference type="RefSeq" id="WP_270140850.1">
    <property type="nucleotide sequence ID" value="NZ_CP115450.1"/>
</dbReference>
<feature type="compositionally biased region" description="Basic and acidic residues" evidence="1">
    <location>
        <begin position="37"/>
        <end position="50"/>
    </location>
</feature>
<evidence type="ECO:0000313" key="3">
    <source>
        <dbReference type="Proteomes" id="UP001212821"/>
    </source>
</evidence>
<protein>
    <submittedName>
        <fullName evidence="2">Uncharacterized protein</fullName>
    </submittedName>
</protein>
<dbReference type="EMBL" id="CP115450">
    <property type="protein sequence ID" value="WBP85118.1"/>
    <property type="molecule type" value="Genomic_DNA"/>
</dbReference>
<organism evidence="2 3">
    <name type="scientific">Kitasatospora cathayae</name>
    <dbReference type="NCBI Taxonomy" id="3004092"/>
    <lineage>
        <taxon>Bacteria</taxon>
        <taxon>Bacillati</taxon>
        <taxon>Actinomycetota</taxon>
        <taxon>Actinomycetes</taxon>
        <taxon>Kitasatosporales</taxon>
        <taxon>Streptomycetaceae</taxon>
        <taxon>Kitasatospora</taxon>
    </lineage>
</organism>
<keyword evidence="3" id="KW-1185">Reference proteome</keyword>
<sequence length="81" mass="9064">MCSQCAQRGPWARPESGLGVFLEMLLGLGLLYQLQRHTEPDPDDHWDPQEMRAAAGLLRTDPVDGIEDDEESGEEEDGEPR</sequence>
<dbReference type="Proteomes" id="UP001212821">
    <property type="component" value="Chromosome"/>
</dbReference>
<name>A0ABY7PXF7_9ACTN</name>
<feature type="compositionally biased region" description="Acidic residues" evidence="1">
    <location>
        <begin position="64"/>
        <end position="81"/>
    </location>
</feature>
<proteinExistence type="predicted"/>
<evidence type="ECO:0000256" key="1">
    <source>
        <dbReference type="SAM" id="MobiDB-lite"/>
    </source>
</evidence>
<gene>
    <name evidence="2" type="ORF">O1G21_04135</name>
</gene>